<dbReference type="SUPFAM" id="SSF53187">
    <property type="entry name" value="Zn-dependent exopeptidases"/>
    <property type="match status" value="1"/>
</dbReference>
<evidence type="ECO:0000256" key="6">
    <source>
        <dbReference type="ARBA" id="ARBA00022554"/>
    </source>
</evidence>
<evidence type="ECO:0000313" key="12">
    <source>
        <dbReference type="Proteomes" id="UP001386955"/>
    </source>
</evidence>
<reference evidence="11 12" key="1">
    <citation type="submission" date="2024-01" db="EMBL/GenBank/DDBJ databases">
        <title>The genomes of 5 underutilized Papilionoideae crops provide insights into root nodulation and disease resistanc.</title>
        <authorList>
            <person name="Jiang F."/>
        </authorList>
    </citation>
    <scope>NUCLEOTIDE SEQUENCE [LARGE SCALE GENOMIC DNA]</scope>
    <source>
        <strain evidence="11">DUOXIRENSHENG_FW03</strain>
        <tissue evidence="11">Leaves</tissue>
    </source>
</reference>
<evidence type="ECO:0000259" key="10">
    <source>
        <dbReference type="Pfam" id="PF04389"/>
    </source>
</evidence>
<dbReference type="GO" id="GO:0008235">
    <property type="term" value="F:metalloexopeptidase activity"/>
    <property type="evidence" value="ECO:0007669"/>
    <property type="project" value="InterPro"/>
</dbReference>
<dbReference type="Pfam" id="PF04389">
    <property type="entry name" value="Peptidase_M28"/>
    <property type="match status" value="1"/>
</dbReference>
<protein>
    <recommendedName>
        <fullName evidence="5">Vacuolar membrane protease</fullName>
    </recommendedName>
    <alternativeName>
        <fullName evidence="9">FXNA-related family protease 1</fullName>
    </alternativeName>
</protein>
<accession>A0AAN9RPB0</accession>
<proteinExistence type="inferred from homology"/>
<keyword evidence="8" id="KW-0325">Glycoprotein</keyword>
<dbReference type="PANTHER" id="PTHR12147">
    <property type="entry name" value="METALLOPEPTIDASE M28 FAMILY MEMBER"/>
    <property type="match status" value="1"/>
</dbReference>
<comment type="cofactor">
    <cofactor evidence="1">
        <name>Zn(2+)</name>
        <dbReference type="ChEBI" id="CHEBI:29105"/>
    </cofactor>
</comment>
<keyword evidence="7" id="KW-0812">Transmembrane</keyword>
<dbReference type="GO" id="GO:0005774">
    <property type="term" value="C:vacuolar membrane"/>
    <property type="evidence" value="ECO:0007669"/>
    <property type="project" value="UniProtKB-SubCell"/>
</dbReference>
<feature type="domain" description="Peptidase M28" evidence="10">
    <location>
        <begin position="137"/>
        <end position="311"/>
    </location>
</feature>
<keyword evidence="7" id="KW-0472">Membrane</keyword>
<evidence type="ECO:0000313" key="11">
    <source>
        <dbReference type="EMBL" id="KAK7379759.1"/>
    </source>
</evidence>
<evidence type="ECO:0000256" key="9">
    <source>
        <dbReference type="ARBA" id="ARBA00031512"/>
    </source>
</evidence>
<comment type="subcellular location">
    <subcellularLocation>
        <location evidence="3">Vacuole membrane</location>
        <topology evidence="3">Multi-pass membrane protein</topology>
    </subcellularLocation>
</comment>
<name>A0AAN9RPB0_PSOTE</name>
<comment type="similarity">
    <text evidence="4">Belongs to the peptidase M28 family.</text>
</comment>
<evidence type="ECO:0000256" key="8">
    <source>
        <dbReference type="ARBA" id="ARBA00023180"/>
    </source>
</evidence>
<organism evidence="11 12">
    <name type="scientific">Psophocarpus tetragonolobus</name>
    <name type="common">Winged bean</name>
    <name type="synonym">Dolichos tetragonolobus</name>
    <dbReference type="NCBI Taxonomy" id="3891"/>
    <lineage>
        <taxon>Eukaryota</taxon>
        <taxon>Viridiplantae</taxon>
        <taxon>Streptophyta</taxon>
        <taxon>Embryophyta</taxon>
        <taxon>Tracheophyta</taxon>
        <taxon>Spermatophyta</taxon>
        <taxon>Magnoliopsida</taxon>
        <taxon>eudicotyledons</taxon>
        <taxon>Gunneridae</taxon>
        <taxon>Pentapetalae</taxon>
        <taxon>rosids</taxon>
        <taxon>fabids</taxon>
        <taxon>Fabales</taxon>
        <taxon>Fabaceae</taxon>
        <taxon>Papilionoideae</taxon>
        <taxon>50 kb inversion clade</taxon>
        <taxon>NPAAA clade</taxon>
        <taxon>indigoferoid/millettioid clade</taxon>
        <taxon>Phaseoleae</taxon>
        <taxon>Psophocarpus</taxon>
    </lineage>
</organism>
<dbReference type="AlphaFoldDB" id="A0AAN9RPB0"/>
<evidence type="ECO:0000256" key="5">
    <source>
        <dbReference type="ARBA" id="ARBA00017435"/>
    </source>
</evidence>
<keyword evidence="12" id="KW-1185">Reference proteome</keyword>
<gene>
    <name evidence="11" type="ORF">VNO78_34277</name>
</gene>
<dbReference type="GO" id="GO:0006508">
    <property type="term" value="P:proteolysis"/>
    <property type="evidence" value="ECO:0007669"/>
    <property type="project" value="InterPro"/>
</dbReference>
<keyword evidence="6" id="KW-0926">Vacuole</keyword>
<evidence type="ECO:0000256" key="4">
    <source>
        <dbReference type="ARBA" id="ARBA00010918"/>
    </source>
</evidence>
<comment type="function">
    <text evidence="2">May be involved in vacuolar sorting and osmoregulation.</text>
</comment>
<evidence type="ECO:0000256" key="7">
    <source>
        <dbReference type="ARBA" id="ARBA00022989"/>
    </source>
</evidence>
<dbReference type="InterPro" id="IPR007484">
    <property type="entry name" value="Peptidase_M28"/>
</dbReference>
<evidence type="ECO:0000256" key="1">
    <source>
        <dbReference type="ARBA" id="ARBA00001947"/>
    </source>
</evidence>
<evidence type="ECO:0000256" key="2">
    <source>
        <dbReference type="ARBA" id="ARBA00003273"/>
    </source>
</evidence>
<keyword evidence="7" id="KW-1133">Transmembrane helix</keyword>
<sequence>MWACKAILEGYDHRIIESSKMDMFGSVASKVVSTESVPFPFPGSGTHSHQGGFSETEAMKHVKALEASAHAPALEYVFDESQSIKKAAGGNVKVEVNRVPGKSVLVKVSPKDELDQVVLLSTNLPQDFLRVEGTGNVAVMLELARALSQTTTGLKNSVVFLFNTGEDESAHSFITQHPWAEKNNVHLAIDMDSLGSLTESSNSEDAGSKKTVISMSKIAKEGPAQKYLLDLDAFSKLPQKMQGWTEDLFSSAVVKSAEDIKVLKDVAGMSGIHHAFSKEDPGNTSVYHIEHDKRFLKQGSLQHLGENMFAFLLTSATLAQI</sequence>
<dbReference type="EMBL" id="JAYMYS010000016">
    <property type="protein sequence ID" value="KAK7379759.1"/>
    <property type="molecule type" value="Genomic_DNA"/>
</dbReference>
<dbReference type="PANTHER" id="PTHR12147:SF58">
    <property type="entry name" value="VACUOLAR MEMBRANE PROTEASE"/>
    <property type="match status" value="1"/>
</dbReference>
<comment type="caution">
    <text evidence="11">The sequence shown here is derived from an EMBL/GenBank/DDBJ whole genome shotgun (WGS) entry which is preliminary data.</text>
</comment>
<dbReference type="Gene3D" id="3.40.630.10">
    <property type="entry name" value="Zn peptidases"/>
    <property type="match status" value="1"/>
</dbReference>
<evidence type="ECO:0000256" key="3">
    <source>
        <dbReference type="ARBA" id="ARBA00004128"/>
    </source>
</evidence>
<dbReference type="InterPro" id="IPR045175">
    <property type="entry name" value="M28_fam"/>
</dbReference>
<dbReference type="Proteomes" id="UP001386955">
    <property type="component" value="Unassembled WGS sequence"/>
</dbReference>